<dbReference type="SUPFAM" id="SSF53067">
    <property type="entry name" value="Actin-like ATPase domain"/>
    <property type="match status" value="2"/>
</dbReference>
<feature type="binding site" evidence="6">
    <location>
        <begin position="18"/>
        <end position="20"/>
    </location>
    <ligand>
        <name>ATP</name>
        <dbReference type="ChEBI" id="CHEBI:30616"/>
    </ligand>
</feature>
<evidence type="ECO:0000313" key="7">
    <source>
        <dbReference type="EMBL" id="MFC7388283.1"/>
    </source>
</evidence>
<dbReference type="InterPro" id="IPR004753">
    <property type="entry name" value="MreB"/>
</dbReference>
<dbReference type="NCBIfam" id="NF010539">
    <property type="entry name" value="PRK13927.1"/>
    <property type="match status" value="1"/>
</dbReference>
<evidence type="ECO:0000256" key="4">
    <source>
        <dbReference type="ARBA" id="ARBA00022960"/>
    </source>
</evidence>
<protein>
    <recommendedName>
        <fullName evidence="6">Cell shape-determining protein MreB</fullName>
    </recommendedName>
</protein>
<comment type="similarity">
    <text evidence="5 6">Belongs to the FtsA/MreB family.</text>
</comment>
<feature type="binding site" evidence="6">
    <location>
        <begin position="162"/>
        <end position="164"/>
    </location>
    <ligand>
        <name>ATP</name>
        <dbReference type="ChEBI" id="CHEBI:30616"/>
    </ligand>
</feature>
<comment type="subunit">
    <text evidence="6">Forms polymers.</text>
</comment>
<evidence type="ECO:0000256" key="6">
    <source>
        <dbReference type="HAMAP-Rule" id="MF_02207"/>
    </source>
</evidence>
<keyword evidence="1 6" id="KW-0963">Cytoplasm</keyword>
<dbReference type="CDD" id="cd10225">
    <property type="entry name" value="ASKHA_NBD_MreB-like"/>
    <property type="match status" value="1"/>
</dbReference>
<dbReference type="EMBL" id="JBHTCG010000058">
    <property type="protein sequence ID" value="MFC7388283.1"/>
    <property type="molecule type" value="Genomic_DNA"/>
</dbReference>
<sequence length="343" mass="36639">MGSKLAFLGRDMAVDLGTANTLVYVRGRGIVLNEPSVVAINTTTGKIVAVGIEAKRMIGRTPGNIVAIRPLKDGVIADFDVTERMLRYFIQRVHKRSHFAKPRIIVAVPSGITGVEQRAVKEAGYQAGARRVYIIEEPMAAAIGARLPVHEPTGNMVVDIGGGTTEVAIISMGGIVTSQSIRVGGDELDQAIMSFAKKEYSLMLGERTAEEIKIAIGSACPTGDDCHAEIRGRDLVTGLPKTIVVSADEIRKATEEPLKIIVDAVKSTLDKCPPELSGDLMDRGVALTGGGALLKGMDDRLRDETGMPIHLVENALDSVALGSGKCVEEFEVLQQVLVPEPRH</sequence>
<dbReference type="PANTHER" id="PTHR42749">
    <property type="entry name" value="CELL SHAPE-DETERMINING PROTEIN MREB"/>
    <property type="match status" value="1"/>
</dbReference>
<keyword evidence="4 6" id="KW-0133">Cell shape</keyword>
<reference evidence="8" key="1">
    <citation type="journal article" date="2019" name="Int. J. Syst. Evol. Microbiol.">
        <title>The Global Catalogue of Microorganisms (GCM) 10K type strain sequencing project: providing services to taxonomists for standard genome sequencing and annotation.</title>
        <authorList>
            <consortium name="The Broad Institute Genomics Platform"/>
            <consortium name="The Broad Institute Genome Sequencing Center for Infectious Disease"/>
            <person name="Wu L."/>
            <person name="Ma J."/>
        </authorList>
    </citation>
    <scope>NUCLEOTIDE SEQUENCE [LARGE SCALE GENOMIC DNA]</scope>
    <source>
        <strain evidence="8">CECT 7649</strain>
    </source>
</reference>
<accession>A0ABW2PL45</accession>
<evidence type="ECO:0000256" key="1">
    <source>
        <dbReference type="ARBA" id="ARBA00022490"/>
    </source>
</evidence>
<dbReference type="PANTHER" id="PTHR42749:SF1">
    <property type="entry name" value="CELL SHAPE-DETERMINING PROTEIN MREB"/>
    <property type="match status" value="1"/>
</dbReference>
<evidence type="ECO:0000256" key="5">
    <source>
        <dbReference type="ARBA" id="ARBA00023458"/>
    </source>
</evidence>
<evidence type="ECO:0000256" key="3">
    <source>
        <dbReference type="ARBA" id="ARBA00022840"/>
    </source>
</evidence>
<keyword evidence="8" id="KW-1185">Reference proteome</keyword>
<dbReference type="PRINTS" id="PR01652">
    <property type="entry name" value="SHAPEPROTEIN"/>
</dbReference>
<dbReference type="Pfam" id="PF06723">
    <property type="entry name" value="MreB_Mbl"/>
    <property type="match status" value="1"/>
</dbReference>
<comment type="subcellular location">
    <subcellularLocation>
        <location evidence="6">Cytoplasm</location>
    </subcellularLocation>
    <text evidence="6">Membrane-associated.</text>
</comment>
<dbReference type="HAMAP" id="MF_02207">
    <property type="entry name" value="MreB"/>
    <property type="match status" value="1"/>
</dbReference>
<feature type="binding site" evidence="6">
    <location>
        <begin position="290"/>
        <end position="293"/>
    </location>
    <ligand>
        <name>ATP</name>
        <dbReference type="ChEBI" id="CHEBI:30616"/>
    </ligand>
</feature>
<name>A0ABW2PL45_9ACTN</name>
<dbReference type="Gene3D" id="3.30.420.40">
    <property type="match status" value="3"/>
</dbReference>
<dbReference type="InterPro" id="IPR043129">
    <property type="entry name" value="ATPase_NBD"/>
</dbReference>
<comment type="caution">
    <text evidence="7">The sequence shown here is derived from an EMBL/GenBank/DDBJ whole genome shotgun (WGS) entry which is preliminary data.</text>
</comment>
<gene>
    <name evidence="6" type="primary">mreB</name>
    <name evidence="7" type="ORF">ACFQSB_39175</name>
</gene>
<dbReference type="RefSeq" id="WP_354853681.1">
    <property type="nucleotide sequence ID" value="NZ_JBHTCG010000058.1"/>
</dbReference>
<dbReference type="NCBIfam" id="TIGR00904">
    <property type="entry name" value="mreB"/>
    <property type="match status" value="1"/>
</dbReference>
<organism evidence="7 8">
    <name type="scientific">Sphaerisporangium rhizosphaerae</name>
    <dbReference type="NCBI Taxonomy" id="2269375"/>
    <lineage>
        <taxon>Bacteria</taxon>
        <taxon>Bacillati</taxon>
        <taxon>Actinomycetota</taxon>
        <taxon>Actinomycetes</taxon>
        <taxon>Streptosporangiales</taxon>
        <taxon>Streptosporangiaceae</taxon>
        <taxon>Sphaerisporangium</taxon>
    </lineage>
</organism>
<dbReference type="Proteomes" id="UP001596496">
    <property type="component" value="Unassembled WGS sequence"/>
</dbReference>
<comment type="function">
    <text evidence="6">Forms membrane-associated dynamic filaments that are essential for cell shape determination. Acts by regulating cell wall synthesis and cell elongation, and thus cell shape. A feedback loop between cell geometry and MreB localization may maintain elongated cell shape by targeting cell wall growth to regions of negative cell wall curvature.</text>
</comment>
<evidence type="ECO:0000313" key="8">
    <source>
        <dbReference type="Proteomes" id="UP001596496"/>
    </source>
</evidence>
<feature type="binding site" evidence="6">
    <location>
        <begin position="210"/>
        <end position="213"/>
    </location>
    <ligand>
        <name>ATP</name>
        <dbReference type="ChEBI" id="CHEBI:30616"/>
    </ligand>
</feature>
<dbReference type="InterPro" id="IPR056546">
    <property type="entry name" value="MreB_MamK-like"/>
</dbReference>
<keyword evidence="3 6" id="KW-0067">ATP-binding</keyword>
<evidence type="ECO:0000256" key="2">
    <source>
        <dbReference type="ARBA" id="ARBA00022741"/>
    </source>
</evidence>
<keyword evidence="2 6" id="KW-0547">Nucleotide-binding</keyword>
<proteinExistence type="inferred from homology"/>